<comment type="caution">
    <text evidence="2">The sequence shown here is derived from an EMBL/GenBank/DDBJ whole genome shotgun (WGS) entry which is preliminary data.</text>
</comment>
<dbReference type="InterPro" id="IPR029058">
    <property type="entry name" value="AB_hydrolase_fold"/>
</dbReference>
<dbReference type="GO" id="GO:0016787">
    <property type="term" value="F:hydrolase activity"/>
    <property type="evidence" value="ECO:0007669"/>
    <property type="project" value="UniProtKB-KW"/>
</dbReference>
<dbReference type="EMBL" id="JACOGA010000028">
    <property type="protein sequence ID" value="MBC3875984.1"/>
    <property type="molecule type" value="Genomic_DNA"/>
</dbReference>
<gene>
    <name evidence="2" type="ORF">H8K55_20515</name>
</gene>
<reference evidence="2 3" key="1">
    <citation type="submission" date="2020-08" db="EMBL/GenBank/DDBJ databases">
        <title>Novel species isolated from subtropical streams in China.</title>
        <authorList>
            <person name="Lu H."/>
        </authorList>
    </citation>
    <scope>NUCLEOTIDE SEQUENCE [LARGE SCALE GENOMIC DNA]</scope>
    <source>
        <strain evidence="2 3">LX15W</strain>
    </source>
</reference>
<dbReference type="InterPro" id="IPR000073">
    <property type="entry name" value="AB_hydrolase_1"/>
</dbReference>
<dbReference type="Proteomes" id="UP000624279">
    <property type="component" value="Unassembled WGS sequence"/>
</dbReference>
<dbReference type="RefSeq" id="WP_186944015.1">
    <property type="nucleotide sequence ID" value="NZ_JACOGA010000028.1"/>
</dbReference>
<dbReference type="Gene3D" id="3.40.50.1820">
    <property type="entry name" value="alpha/beta hydrolase"/>
    <property type="match status" value="1"/>
</dbReference>
<keyword evidence="2" id="KW-0378">Hydrolase</keyword>
<keyword evidence="3" id="KW-1185">Reference proteome</keyword>
<accession>A0ABR6YHC8</accession>
<dbReference type="Pfam" id="PF00561">
    <property type="entry name" value="Abhydrolase_1"/>
    <property type="match status" value="1"/>
</dbReference>
<evidence type="ECO:0000259" key="1">
    <source>
        <dbReference type="Pfam" id="PF00561"/>
    </source>
</evidence>
<evidence type="ECO:0000313" key="3">
    <source>
        <dbReference type="Proteomes" id="UP000624279"/>
    </source>
</evidence>
<sequence length="282" mass="30257">MPFPSHRSPFLSRQVRTIVAIAASLLFTSLAYADELITLKTRPGVTQSVLLWEPHGPAPKTVILLIPGGSGNIGLKLKDGQAQAEATHLFSRQHEALLQKQFAVAVIDAPSDQEDMTQDFRTSARHAADMQAVIRKIRSRFPKARLVLVAHSRGTVSAGYIAQNRVNKVNAVVLLSGLYQASQPGPLIPSPGPGLSKIDLPSLKIPMLLVHHTLDACPVSSFSAASDVSTRLPMMTVNGANAAEGSPLCGPGSNHWFVGMEEAVGQQIINWLSGKTWKSNLP</sequence>
<proteinExistence type="predicted"/>
<name>A0ABR6YHC8_9BURK</name>
<feature type="domain" description="AB hydrolase-1" evidence="1">
    <location>
        <begin position="62"/>
        <end position="181"/>
    </location>
</feature>
<organism evidence="2 3">
    <name type="scientific">Undibacterium flavidum</name>
    <dbReference type="NCBI Taxonomy" id="2762297"/>
    <lineage>
        <taxon>Bacteria</taxon>
        <taxon>Pseudomonadati</taxon>
        <taxon>Pseudomonadota</taxon>
        <taxon>Betaproteobacteria</taxon>
        <taxon>Burkholderiales</taxon>
        <taxon>Oxalobacteraceae</taxon>
        <taxon>Undibacterium</taxon>
    </lineage>
</organism>
<dbReference type="SUPFAM" id="SSF53474">
    <property type="entry name" value="alpha/beta-Hydrolases"/>
    <property type="match status" value="1"/>
</dbReference>
<protein>
    <submittedName>
        <fullName evidence="2">Alpha/beta fold hydrolase</fullName>
    </submittedName>
</protein>
<evidence type="ECO:0000313" key="2">
    <source>
        <dbReference type="EMBL" id="MBC3875984.1"/>
    </source>
</evidence>